<reference evidence="1 2" key="1">
    <citation type="journal article" date="2011" name="Stand. Genomic Sci.">
        <title>Complete genome sequence of Odoribacter splanchnicus type strain (1651/6).</title>
        <authorList>
            <consortium name="US DOE Joint Genome Institute (JGI-PGF)"/>
            <person name="Goker M."/>
            <person name="Gronow S."/>
            <person name="Zeytun A."/>
            <person name="Nolan M."/>
            <person name="Lucas S."/>
            <person name="Lapidus A."/>
            <person name="Hammon N."/>
            <person name="Deshpande S."/>
            <person name="Cheng J.F."/>
            <person name="Pitluck S."/>
            <person name="Liolios K."/>
            <person name="Pagani I."/>
            <person name="Ivanova N."/>
            <person name="Mavromatis K."/>
            <person name="Ovchinikova G."/>
            <person name="Pati A."/>
            <person name="Tapia R."/>
            <person name="Han C."/>
            <person name="Goodwin L."/>
            <person name="Chen A."/>
            <person name="Palaniappan K."/>
            <person name="Land M."/>
            <person name="Hauser L."/>
            <person name="Jeffries C.D."/>
            <person name="Brambilla E.M."/>
            <person name="Rohde M."/>
            <person name="Detter J.C."/>
            <person name="Woyke T."/>
            <person name="Bristow J."/>
            <person name="Markowitz V."/>
            <person name="Hugenholtz P."/>
            <person name="Eisen J.A."/>
            <person name="Kyrpides N.C."/>
            <person name="Klenk H.P."/>
        </authorList>
    </citation>
    <scope>NUCLEOTIDE SEQUENCE [LARGE SCALE GENOMIC DNA]</scope>
    <source>
        <strain evidence="2">ATCC 29572 / DSM 20712 / JCM 15291 / NCTC 10825 / 1651/6</strain>
    </source>
</reference>
<dbReference type="EMBL" id="CP002544">
    <property type="protein sequence ID" value="ADY34246.1"/>
    <property type="molecule type" value="Genomic_DNA"/>
</dbReference>
<dbReference type="BioCyc" id="OSPL709991:G1GRN-3345-MONOMER"/>
<organism evidence="1 2">
    <name type="scientific">Odoribacter splanchnicus (strain ATCC 29572 / DSM 20712 / CIP 104287 / JCM 15291 / NCTC 10825 / 1651/6)</name>
    <name type="common">Bacteroides splanchnicus</name>
    <dbReference type="NCBI Taxonomy" id="709991"/>
    <lineage>
        <taxon>Bacteria</taxon>
        <taxon>Pseudomonadati</taxon>
        <taxon>Bacteroidota</taxon>
        <taxon>Bacteroidia</taxon>
        <taxon>Bacteroidales</taxon>
        <taxon>Odoribacteraceae</taxon>
        <taxon>Odoribacter</taxon>
    </lineage>
</organism>
<dbReference type="eggNOG" id="COG2207">
    <property type="taxonomic scope" value="Bacteria"/>
</dbReference>
<proteinExistence type="predicted"/>
<dbReference type="Proteomes" id="UP000006657">
    <property type="component" value="Chromosome"/>
</dbReference>
<dbReference type="STRING" id="709991.Odosp_3287"/>
<dbReference type="AlphaFoldDB" id="F9Z9H9"/>
<dbReference type="KEGG" id="osp:Odosp_3287"/>
<dbReference type="PaxDb" id="709991-Odosp_3287"/>
<keyword evidence="2" id="KW-1185">Reference proteome</keyword>
<dbReference type="HOGENOM" id="CLU_1487607_0_0_10"/>
<evidence type="ECO:0000313" key="2">
    <source>
        <dbReference type="Proteomes" id="UP000006657"/>
    </source>
</evidence>
<sequence>MFVQEENLCVCNKQKVSAMPCNEHINCSDCPSCGGDMFYYFRFLEGYSYQQYHFKQNSILFLLQGEIRIDGLHFPHLIIHNKQLLVIPVGIELDMRILKNSDCLVYRLSELPVLCEEQYKKMTLSQQEDTYGNLLDTLPPIHEFSLGLIHYLADGMPCKKCFSYYIAIIPVHKWLLFYIRP</sequence>
<gene>
    <name evidence="1" type="ordered locus">Odosp_3287</name>
</gene>
<accession>F9Z9H9</accession>
<name>F9Z9H9_ODOSD</name>
<protein>
    <submittedName>
        <fullName evidence="1">Uncharacterized protein</fullName>
    </submittedName>
</protein>
<evidence type="ECO:0000313" key="1">
    <source>
        <dbReference type="EMBL" id="ADY34246.1"/>
    </source>
</evidence>